<dbReference type="AlphaFoldDB" id="A7VZ70"/>
<proteinExistence type="predicted"/>
<sequence>MSEYQHEQFLPIIEAIDFSSLLAARVSGFRARATAARPKKCRKRLRTGQGLFPA</sequence>
<dbReference type="Proteomes" id="UP000003490">
    <property type="component" value="Unassembled WGS sequence"/>
</dbReference>
<dbReference type="EMBL" id="ABCB02000021">
    <property type="protein sequence ID" value="EDO59847.1"/>
    <property type="molecule type" value="Genomic_DNA"/>
</dbReference>
<reference evidence="1 2" key="1">
    <citation type="submission" date="2007-08" db="EMBL/GenBank/DDBJ databases">
        <title>Draft genome sequence of Clostridium leptum (DSM 753).</title>
        <authorList>
            <person name="Sudarsanam P."/>
            <person name="Ley R."/>
            <person name="Guruge J."/>
            <person name="Turnbaugh P.J."/>
            <person name="Mahowald M."/>
            <person name="Liep D."/>
            <person name="Gordon J."/>
        </authorList>
    </citation>
    <scope>NUCLEOTIDE SEQUENCE [LARGE SCALE GENOMIC DNA]</scope>
    <source>
        <strain evidence="1 2">DSM 753</strain>
    </source>
</reference>
<name>A7VZ70_9FIRM</name>
<organism evidence="1 2">
    <name type="scientific">[Clostridium] leptum DSM 753</name>
    <dbReference type="NCBI Taxonomy" id="428125"/>
    <lineage>
        <taxon>Bacteria</taxon>
        <taxon>Bacillati</taxon>
        <taxon>Bacillota</taxon>
        <taxon>Clostridia</taxon>
        <taxon>Eubacteriales</taxon>
        <taxon>Oscillospiraceae</taxon>
        <taxon>Oscillospiraceae incertae sedis</taxon>
    </lineage>
</organism>
<evidence type="ECO:0000313" key="2">
    <source>
        <dbReference type="Proteomes" id="UP000003490"/>
    </source>
</evidence>
<dbReference type="HOGENOM" id="CLU_3042048_0_0_9"/>
<protein>
    <submittedName>
        <fullName evidence="1">Uncharacterized protein</fullName>
    </submittedName>
</protein>
<accession>A7VZ70</accession>
<gene>
    <name evidence="1" type="ORF">CLOLEP_03898</name>
</gene>
<evidence type="ECO:0000313" key="1">
    <source>
        <dbReference type="EMBL" id="EDO59847.1"/>
    </source>
</evidence>
<comment type="caution">
    <text evidence="1">The sequence shown here is derived from an EMBL/GenBank/DDBJ whole genome shotgun (WGS) entry which is preliminary data.</text>
</comment>
<reference evidence="1 2" key="2">
    <citation type="submission" date="2007-08" db="EMBL/GenBank/DDBJ databases">
        <authorList>
            <person name="Fulton L."/>
            <person name="Clifton S."/>
            <person name="Fulton B."/>
            <person name="Xu J."/>
            <person name="Minx P."/>
            <person name="Pepin K.H."/>
            <person name="Johnson M."/>
            <person name="Thiruvilangam P."/>
            <person name="Bhonagiri V."/>
            <person name="Nash W.E."/>
            <person name="Wang C."/>
            <person name="Mardis E.R."/>
            <person name="Wilson R.K."/>
        </authorList>
    </citation>
    <scope>NUCLEOTIDE SEQUENCE [LARGE SCALE GENOMIC DNA]</scope>
    <source>
        <strain evidence="1 2">DSM 753</strain>
    </source>
</reference>